<keyword evidence="1" id="KW-0732">Signal</keyword>
<dbReference type="Proteomes" id="UP000217265">
    <property type="component" value="Chromosome"/>
</dbReference>
<dbReference type="Pfam" id="PF17131">
    <property type="entry name" value="LolA_like"/>
    <property type="match status" value="1"/>
</dbReference>
<protein>
    <recommendedName>
        <fullName evidence="2">Uncharacterized protein TP-0789 domain-containing protein</fullName>
    </recommendedName>
</protein>
<feature type="signal peptide" evidence="1">
    <location>
        <begin position="1"/>
        <end position="31"/>
    </location>
</feature>
<evidence type="ECO:0000256" key="1">
    <source>
        <dbReference type="SAM" id="SignalP"/>
    </source>
</evidence>
<evidence type="ECO:0000313" key="3">
    <source>
        <dbReference type="EMBL" id="ATC63024.1"/>
    </source>
</evidence>
<feature type="domain" description="Uncharacterized protein TP-0789" evidence="2">
    <location>
        <begin position="149"/>
        <end position="284"/>
    </location>
</feature>
<sequence>MMRALSSTLSRQVASAACLLFFLGAATVVSAQPKRFRPQPQYVQIGEPDQAEGKRILEDFRMRGIEGEYYWEFSLRVKPRRGEDSFIPGRLWGSRNEKGPITRIVLWPGVAANERRLLIQNGPKNATWSWQADKAAAGVSVMDASAWFAPLAGTELSAFDLQMPFIYWNDFVFEGVTNRKNRPAYVFLFYPPAEVAAQRPELTGVRIYVDTSERAILQFEQIGDAGRVLKTLNLVSLKKVDGQMIPMSVDFRGEETGNKTEFIVNGAAMGIDLPARIFEPASLEETVRPPAADRIRAVAR</sequence>
<dbReference type="Gene3D" id="2.50.20.10">
    <property type="entry name" value="Lipoprotein localisation LolA/LolB/LppX"/>
    <property type="match status" value="1"/>
</dbReference>
<feature type="chain" id="PRO_5012131932" description="Uncharacterized protein TP-0789 domain-containing protein" evidence="1">
    <location>
        <begin position="32"/>
        <end position="300"/>
    </location>
</feature>
<proteinExistence type="predicted"/>
<organism evidence="3 4">
    <name type="scientific">Nibricoccus aquaticus</name>
    <dbReference type="NCBI Taxonomy" id="2576891"/>
    <lineage>
        <taxon>Bacteria</taxon>
        <taxon>Pseudomonadati</taxon>
        <taxon>Verrucomicrobiota</taxon>
        <taxon>Opitutia</taxon>
        <taxon>Opitutales</taxon>
        <taxon>Opitutaceae</taxon>
        <taxon>Nibricoccus</taxon>
    </lineage>
</organism>
<reference evidence="3 4" key="1">
    <citation type="submission" date="2017-09" db="EMBL/GenBank/DDBJ databases">
        <title>Complete genome sequence of Verrucomicrobial strain HZ-65, isolated from freshwater.</title>
        <authorList>
            <person name="Choi A."/>
        </authorList>
    </citation>
    <scope>NUCLEOTIDE SEQUENCE [LARGE SCALE GENOMIC DNA]</scope>
    <source>
        <strain evidence="3 4">HZ-65</strain>
    </source>
</reference>
<evidence type="ECO:0000313" key="4">
    <source>
        <dbReference type="Proteomes" id="UP000217265"/>
    </source>
</evidence>
<dbReference type="KEGG" id="vbh:CMV30_03060"/>
<dbReference type="OrthoDB" id="192135at2"/>
<gene>
    <name evidence="3" type="ORF">CMV30_03060</name>
</gene>
<name>A0A290Q3B6_9BACT</name>
<dbReference type="AlphaFoldDB" id="A0A290Q3B6"/>
<evidence type="ECO:0000259" key="2">
    <source>
        <dbReference type="Pfam" id="PF17131"/>
    </source>
</evidence>
<dbReference type="RefSeq" id="WP_096054656.1">
    <property type="nucleotide sequence ID" value="NZ_CP023344.1"/>
</dbReference>
<accession>A0A290Q3B6</accession>
<dbReference type="EMBL" id="CP023344">
    <property type="protein sequence ID" value="ATC63024.1"/>
    <property type="molecule type" value="Genomic_DNA"/>
</dbReference>
<keyword evidence="4" id="KW-1185">Reference proteome</keyword>
<dbReference type="InterPro" id="IPR033399">
    <property type="entry name" value="TP_0789-like"/>
</dbReference>